<keyword evidence="8" id="KW-0479">Metal-binding</keyword>
<organism evidence="8 9">
    <name type="scientific">Novymonas esmeraldas</name>
    <dbReference type="NCBI Taxonomy" id="1808958"/>
    <lineage>
        <taxon>Eukaryota</taxon>
        <taxon>Discoba</taxon>
        <taxon>Euglenozoa</taxon>
        <taxon>Kinetoplastea</taxon>
        <taxon>Metakinetoplastina</taxon>
        <taxon>Trypanosomatida</taxon>
        <taxon>Trypanosomatidae</taxon>
        <taxon>Novymonas</taxon>
    </lineage>
</organism>
<evidence type="ECO:0000313" key="9">
    <source>
        <dbReference type="Proteomes" id="UP001430356"/>
    </source>
</evidence>
<dbReference type="GO" id="GO:0005694">
    <property type="term" value="C:chromosome"/>
    <property type="evidence" value="ECO:0007669"/>
    <property type="project" value="UniProtKB-SubCell"/>
</dbReference>
<proteinExistence type="inferred from homology"/>
<reference evidence="8 9" key="1">
    <citation type="journal article" date="2021" name="MBio">
        <title>A New Model Trypanosomatid, Novymonas esmeraldas: Genomic Perception of Its 'Candidatus Pandoraea novymonadis' Endosymbiont.</title>
        <authorList>
            <person name="Zakharova A."/>
            <person name="Saura A."/>
            <person name="Butenko A."/>
            <person name="Podesvova L."/>
            <person name="Warmusova S."/>
            <person name="Kostygov A.Y."/>
            <person name="Nenarokova A."/>
            <person name="Lukes J."/>
            <person name="Opperdoes F.R."/>
            <person name="Yurchenko V."/>
        </authorList>
    </citation>
    <scope>NUCLEOTIDE SEQUENCE [LARGE SCALE GENOMIC DNA]</scope>
    <source>
        <strain evidence="8 9">E262AT.01</strain>
    </source>
</reference>
<evidence type="ECO:0000256" key="3">
    <source>
        <dbReference type="ARBA" id="ARBA00010803"/>
    </source>
</evidence>
<comment type="subcellular location">
    <subcellularLocation>
        <location evidence="2">Chromosome</location>
    </subcellularLocation>
    <subcellularLocation>
        <location evidence="1">Nucleus</location>
    </subcellularLocation>
</comment>
<dbReference type="InterPro" id="IPR019361">
    <property type="entry name" value="HPF1"/>
</dbReference>
<feature type="compositionally biased region" description="Low complexity" evidence="6">
    <location>
        <begin position="96"/>
        <end position="111"/>
    </location>
</feature>
<evidence type="ECO:0000256" key="4">
    <source>
        <dbReference type="ARBA" id="ARBA00022454"/>
    </source>
</evidence>
<keyword evidence="5" id="KW-0539">Nucleus</keyword>
<dbReference type="Pfam" id="PF10283">
    <property type="entry name" value="zf-CCHH"/>
    <property type="match status" value="1"/>
</dbReference>
<feature type="domain" description="PBZ-type" evidence="7">
    <location>
        <begin position="15"/>
        <end position="37"/>
    </location>
</feature>
<dbReference type="Proteomes" id="UP001430356">
    <property type="component" value="Unassembled WGS sequence"/>
</dbReference>
<dbReference type="GO" id="GO:0072572">
    <property type="term" value="F:poly-ADP-D-ribose binding"/>
    <property type="evidence" value="ECO:0007669"/>
    <property type="project" value="TreeGrafter"/>
</dbReference>
<evidence type="ECO:0000313" key="8">
    <source>
        <dbReference type="EMBL" id="KAK7198196.1"/>
    </source>
</evidence>
<evidence type="ECO:0000256" key="1">
    <source>
        <dbReference type="ARBA" id="ARBA00004123"/>
    </source>
</evidence>
<dbReference type="GO" id="GO:0005634">
    <property type="term" value="C:nucleus"/>
    <property type="evidence" value="ECO:0007669"/>
    <property type="project" value="UniProtKB-SubCell"/>
</dbReference>
<dbReference type="Pfam" id="PF10228">
    <property type="entry name" value="HPF1"/>
    <property type="match status" value="1"/>
</dbReference>
<keyword evidence="9" id="KW-1185">Reference proteome</keyword>
<evidence type="ECO:0000256" key="5">
    <source>
        <dbReference type="ARBA" id="ARBA00023242"/>
    </source>
</evidence>
<evidence type="ECO:0000256" key="2">
    <source>
        <dbReference type="ARBA" id="ARBA00004286"/>
    </source>
</evidence>
<accession>A0AAW0EXA6</accession>
<dbReference type="GO" id="GO:0008270">
    <property type="term" value="F:zinc ion binding"/>
    <property type="evidence" value="ECO:0007669"/>
    <property type="project" value="UniProtKB-KW"/>
</dbReference>
<name>A0AAW0EXA6_9TRYP</name>
<evidence type="ECO:0000256" key="6">
    <source>
        <dbReference type="SAM" id="MobiDB-lite"/>
    </source>
</evidence>
<dbReference type="EMBL" id="JAECZO010000136">
    <property type="protein sequence ID" value="KAK7198196.1"/>
    <property type="molecule type" value="Genomic_DNA"/>
</dbReference>
<gene>
    <name evidence="8" type="ORF">NESM_000776300</name>
</gene>
<sequence>MTFPRGGTGAEAPLPVCPYDGRCYRKNPQHFLDHTHPLQYPAADSTSDAVGTRRPTPPSDVDGAAPPKRRRADTKGGAAAEARQRRCAGEQDSLAGGDDTTGVDSFDGSDSVPPPPSSSPSPLQADEGAMASPEQLQRFLMHPPRLGALVDTDAAADVARHTRSPLPLLQKSSWAGVADVLRRAYASMGFDTADVQCVLLSACALRPDSPPDAFPGWRLVGPFELAVAYAECCVAASASGSSDGEAQVQLRLAGLVHPADAEVGARRWRCARYRYDPPECQTVVLRVATSASPSDTAAAEAAAGTHLCYHRDDPTDVPGLLVRGTARAATFSVCNNQGSLAAFLYASYAERCDTALPSDGAAAIVAAMDNALGAMADAGVPGHAALRRACRLSCNAQTSTAARRGACVANTYSGLGICVPTHPTAGGGYRRPQIPSGVSYSNCLRDWEAAFVTAACGGDRDAAGVGVVPPHRAARHGDLAKAKSFSDRMSAILDDIYVSADVANDEGDCGASLELGLNSMSCILADVCVVPPPAPQHARAPGTRQSPQQTGATVDPVLWQTYRLLDCAYMLLRRPLYRHVLRCHLPALADANHPLALSLL</sequence>
<comment type="caution">
    <text evidence="8">The sequence shown here is derived from an EMBL/GenBank/DDBJ whole genome shotgun (WGS) entry which is preliminary data.</text>
</comment>
<dbReference type="AlphaFoldDB" id="A0AAW0EXA6"/>
<dbReference type="PANTHER" id="PTHR13386">
    <property type="entry name" value="HISTONE PARYLATION FACTOR 1"/>
    <property type="match status" value="1"/>
</dbReference>
<protein>
    <submittedName>
        <fullName evidence="8">Zinc-finger (CX5CX6HX5H) motif containing protein</fullName>
    </submittedName>
</protein>
<keyword evidence="4" id="KW-0158">Chromosome</keyword>
<keyword evidence="8" id="KW-0863">Zinc-finger</keyword>
<comment type="similarity">
    <text evidence="3">Belongs to the HPF1 family.</text>
</comment>
<dbReference type="InterPro" id="IPR019406">
    <property type="entry name" value="APLF_PBZ"/>
</dbReference>
<dbReference type="PANTHER" id="PTHR13386:SF1">
    <property type="entry name" value="HISTONE PARYLATION FACTOR 1"/>
    <property type="match status" value="1"/>
</dbReference>
<feature type="region of interest" description="Disordered" evidence="6">
    <location>
        <begin position="26"/>
        <end position="130"/>
    </location>
</feature>
<dbReference type="GO" id="GO:0042393">
    <property type="term" value="F:histone binding"/>
    <property type="evidence" value="ECO:0007669"/>
    <property type="project" value="InterPro"/>
</dbReference>
<evidence type="ECO:0000259" key="7">
    <source>
        <dbReference type="Pfam" id="PF10283"/>
    </source>
</evidence>
<keyword evidence="8" id="KW-0862">Zinc</keyword>
<dbReference type="GO" id="GO:0006974">
    <property type="term" value="P:DNA damage response"/>
    <property type="evidence" value="ECO:0007669"/>
    <property type="project" value="InterPro"/>
</dbReference>